<comment type="caution">
    <text evidence="1">The sequence shown here is derived from an EMBL/GenBank/DDBJ whole genome shotgun (WGS) entry which is preliminary data.</text>
</comment>
<keyword evidence="2" id="KW-1185">Reference proteome</keyword>
<dbReference type="EMBL" id="JAFLQZ010000019">
    <property type="protein sequence ID" value="MBO0360502.1"/>
    <property type="molecule type" value="Genomic_DNA"/>
</dbReference>
<organism evidence="1 2">
    <name type="scientific">Hymenobacter telluris</name>
    <dbReference type="NCBI Taxonomy" id="2816474"/>
    <lineage>
        <taxon>Bacteria</taxon>
        <taxon>Pseudomonadati</taxon>
        <taxon>Bacteroidota</taxon>
        <taxon>Cytophagia</taxon>
        <taxon>Cytophagales</taxon>
        <taxon>Hymenobacteraceae</taxon>
        <taxon>Hymenobacter</taxon>
    </lineage>
</organism>
<sequence length="126" mass="13689">MSLTLHSVTNASTPAAEGVWLRASAPVSTLGYAVVDRTFNPDGTPSNEFRHIYLFGDVAIAKDEWIRLVTGPGKYRKAPADKDGHVVHYFYWGSGNCVWNDAGGDTAALIRYTTVNTKPVPPVVKP</sequence>
<accession>A0A939F1A0</accession>
<protein>
    <submittedName>
        <fullName evidence="1">Uncharacterized protein</fullName>
    </submittedName>
</protein>
<evidence type="ECO:0000313" key="2">
    <source>
        <dbReference type="Proteomes" id="UP000664144"/>
    </source>
</evidence>
<gene>
    <name evidence="1" type="ORF">J0X19_21250</name>
</gene>
<proteinExistence type="predicted"/>
<dbReference type="RefSeq" id="WP_206986423.1">
    <property type="nucleotide sequence ID" value="NZ_JAFLQZ010000019.1"/>
</dbReference>
<evidence type="ECO:0000313" key="1">
    <source>
        <dbReference type="EMBL" id="MBO0360502.1"/>
    </source>
</evidence>
<dbReference type="Proteomes" id="UP000664144">
    <property type="component" value="Unassembled WGS sequence"/>
</dbReference>
<dbReference type="AlphaFoldDB" id="A0A939F1A0"/>
<reference evidence="1" key="1">
    <citation type="submission" date="2021-03" db="EMBL/GenBank/DDBJ databases">
        <authorList>
            <person name="Kim M.K."/>
        </authorList>
    </citation>
    <scope>NUCLEOTIDE SEQUENCE</scope>
    <source>
        <strain evidence="1">BT186</strain>
    </source>
</reference>
<name>A0A939F1A0_9BACT</name>